<dbReference type="SUPFAM" id="SSF57884">
    <property type="entry name" value="Ada DNA repair protein, N-terminal domain (N-Ada 10)"/>
    <property type="match status" value="1"/>
</dbReference>
<evidence type="ECO:0000313" key="4">
    <source>
        <dbReference type="EMBL" id="KUK97296.1"/>
    </source>
</evidence>
<evidence type="ECO:0000313" key="5">
    <source>
        <dbReference type="Proteomes" id="UP000053961"/>
    </source>
</evidence>
<accession>A0A101FTP7</accession>
<proteinExistence type="predicted"/>
<evidence type="ECO:0000313" key="3">
    <source>
        <dbReference type="EMBL" id="KUK44144.1"/>
    </source>
</evidence>
<reference evidence="5 6" key="2">
    <citation type="journal article" date="2015" name="MBio">
        <title>Genome-Resolved Metagenomic Analysis Reveals Roles for Candidate Phyla and Other Microbial Community Members in Biogeochemical Transformations in Oil Reservoirs.</title>
        <authorList>
            <person name="Hu P."/>
            <person name="Tom L."/>
            <person name="Singh A."/>
            <person name="Thomas B.C."/>
            <person name="Baker B.J."/>
            <person name="Piceno Y.M."/>
            <person name="Andersen G.L."/>
            <person name="Banfield J.F."/>
        </authorList>
    </citation>
    <scope>NUCLEOTIDE SEQUENCE [LARGE SCALE GENOMIC DNA]</scope>
    <source>
        <strain evidence="3">57_489</strain>
    </source>
</reference>
<dbReference type="GO" id="GO:0008270">
    <property type="term" value="F:zinc ion binding"/>
    <property type="evidence" value="ECO:0007669"/>
    <property type="project" value="InterPro"/>
</dbReference>
<sequence>MLLRLPSFKRLILFSFLFLALLASALFFSGYEFGIPPELDGALSIVREDPDSSISVIGPSVSSLASPIVEFDSSVSPSMFRTWGNLTLEDGSALPYLILNATLWDGDLLIESTRHMMIDMGPGDRRSFDIRESCRLSPERGYSSLLEVEEPEDFFVSERHDCQVVEDDSRVVVWEEMSSPRGVEAGSEKASYSSLSPPGSAKVASISSYYKSTERYRDSSGAQMEAELEVETDYEDDEMVGSFYVGSTTSNKYHRPDCRYAEKIKDENRIFFSNVAEAEEAGYSPCKVCNPE</sequence>
<evidence type="ECO:0000256" key="1">
    <source>
        <dbReference type="ARBA" id="ARBA00023159"/>
    </source>
</evidence>
<dbReference type="Proteomes" id="UP000057043">
    <property type="component" value="Unassembled WGS sequence"/>
</dbReference>
<dbReference type="GO" id="GO:0006355">
    <property type="term" value="P:regulation of DNA-templated transcription"/>
    <property type="evidence" value="ECO:0007669"/>
    <property type="project" value="InterPro"/>
</dbReference>
<keyword evidence="1" id="KW-0010">Activator</keyword>
<dbReference type="InterPro" id="IPR035451">
    <property type="entry name" value="Ada-like_dom_sf"/>
</dbReference>
<dbReference type="EMBL" id="LGHB01000003">
    <property type="protein sequence ID" value="KUK97296.1"/>
    <property type="molecule type" value="Genomic_DNA"/>
</dbReference>
<dbReference type="EMBL" id="LGFT01000033">
    <property type="protein sequence ID" value="KUK44144.1"/>
    <property type="molecule type" value="Genomic_DNA"/>
</dbReference>
<dbReference type="Proteomes" id="UP000053961">
    <property type="component" value="Unassembled WGS sequence"/>
</dbReference>
<comment type="caution">
    <text evidence="3">The sequence shown here is derived from an EMBL/GenBank/DDBJ whole genome shotgun (WGS) entry which is preliminary data.</text>
</comment>
<dbReference type="AlphaFoldDB" id="A0A101FTP7"/>
<dbReference type="Pfam" id="PF02805">
    <property type="entry name" value="Ada_Zn_binding"/>
    <property type="match status" value="1"/>
</dbReference>
<dbReference type="GO" id="GO:0006281">
    <property type="term" value="P:DNA repair"/>
    <property type="evidence" value="ECO:0007669"/>
    <property type="project" value="InterPro"/>
</dbReference>
<organism evidence="3 6">
    <name type="scientific">Methanothrix harundinacea</name>
    <dbReference type="NCBI Taxonomy" id="301375"/>
    <lineage>
        <taxon>Archaea</taxon>
        <taxon>Methanobacteriati</taxon>
        <taxon>Methanobacteriota</taxon>
        <taxon>Stenosarchaea group</taxon>
        <taxon>Methanomicrobia</taxon>
        <taxon>Methanotrichales</taxon>
        <taxon>Methanotrichaceae</taxon>
        <taxon>Methanothrix</taxon>
    </lineage>
</organism>
<dbReference type="PATRIC" id="fig|301375.6.peg.368"/>
<feature type="domain" description="Ada DNA repair metal-binding" evidence="2">
    <location>
        <begin position="236"/>
        <end position="292"/>
    </location>
</feature>
<dbReference type="GO" id="GO:0003677">
    <property type="term" value="F:DNA binding"/>
    <property type="evidence" value="ECO:0007669"/>
    <property type="project" value="InterPro"/>
</dbReference>
<name>A0A101FTP7_9EURY</name>
<gene>
    <name evidence="3" type="ORF">XD72_1468</name>
    <name evidence="4" type="ORF">XE07_0451</name>
</gene>
<dbReference type="Gene3D" id="3.40.10.10">
    <property type="entry name" value="DNA Methylphosphotriester Repair Domain"/>
    <property type="match status" value="1"/>
</dbReference>
<dbReference type="GO" id="GO:0008168">
    <property type="term" value="F:methyltransferase activity"/>
    <property type="evidence" value="ECO:0007669"/>
    <property type="project" value="InterPro"/>
</dbReference>
<evidence type="ECO:0000259" key="2">
    <source>
        <dbReference type="Pfam" id="PF02805"/>
    </source>
</evidence>
<protein>
    <recommendedName>
        <fullName evidence="2">Ada DNA repair metal-binding domain-containing protein</fullName>
    </recommendedName>
</protein>
<reference evidence="4" key="1">
    <citation type="journal article" date="2015" name="MBio">
        <title>Genome-resolved metagenomic analysis reveals roles for candidate phyla and other microbial community members in biogeochemical transformations in oil reservoirs.</title>
        <authorList>
            <person name="Hu P."/>
            <person name="Tom L."/>
            <person name="Singh A."/>
            <person name="Thomas B.C."/>
            <person name="Baker B.J."/>
            <person name="Piceno Y.M."/>
            <person name="Andersen G.L."/>
            <person name="Banfield J.F."/>
        </authorList>
    </citation>
    <scope>NUCLEOTIDE SEQUENCE [LARGE SCALE GENOMIC DNA]</scope>
    <source>
        <strain evidence="4">56_747</strain>
    </source>
</reference>
<evidence type="ECO:0000313" key="6">
    <source>
        <dbReference type="Proteomes" id="UP000057043"/>
    </source>
</evidence>
<dbReference type="InterPro" id="IPR004026">
    <property type="entry name" value="Ada_DNA_repair_Zn-bd"/>
</dbReference>